<evidence type="ECO:0000256" key="2">
    <source>
        <dbReference type="ARBA" id="ARBA00022485"/>
    </source>
</evidence>
<comment type="caution">
    <text evidence="9">Lacks conserved residue(s) required for the propagation of feature annotation.</text>
</comment>
<feature type="binding site" evidence="9">
    <location>
        <position position="123"/>
    </location>
    <ligand>
        <name>dimethylallyl diphosphate</name>
        <dbReference type="ChEBI" id="CHEBI:57623"/>
    </ligand>
</feature>
<proteinExistence type="inferred from homology"/>
<feature type="transmembrane region" description="Helical" evidence="10">
    <location>
        <begin position="388"/>
        <end position="407"/>
    </location>
</feature>
<evidence type="ECO:0000256" key="8">
    <source>
        <dbReference type="ARBA" id="ARBA00023136"/>
    </source>
</evidence>
<comment type="pathway">
    <text evidence="9">Isoprenoid biosynthesis; dimethylallyl diphosphate biosynthesis; dimethylallyl diphosphate from (2E)-4-hydroxy-3-methylbutenyl diphosphate: step 1/1.</text>
</comment>
<dbReference type="Pfam" id="PF01040">
    <property type="entry name" value="UbiA"/>
    <property type="match status" value="1"/>
</dbReference>
<comment type="pathway">
    <text evidence="9">Isoprenoid biosynthesis; isopentenyl diphosphate biosynthesis via DXP pathway; isopentenyl diphosphate from 1-deoxy-D-xylulose 5-phosphate: step 6/6.</text>
</comment>
<keyword evidence="4 9" id="KW-0479">Metal-binding</keyword>
<organism evidence="11 12">
    <name type="scientific">Desulfotignum balticum</name>
    <dbReference type="NCBI Taxonomy" id="115781"/>
    <lineage>
        <taxon>Bacteria</taxon>
        <taxon>Pseudomonadati</taxon>
        <taxon>Thermodesulfobacteriota</taxon>
        <taxon>Desulfobacteria</taxon>
        <taxon>Desulfobacterales</taxon>
        <taxon>Desulfobacteraceae</taxon>
        <taxon>Desulfotignum</taxon>
    </lineage>
</organism>
<feature type="binding site" evidence="9">
    <location>
        <position position="12"/>
    </location>
    <ligand>
        <name>[4Fe-4S] cluster</name>
        <dbReference type="ChEBI" id="CHEBI:49883"/>
    </ligand>
</feature>
<feature type="transmembrane region" description="Helical" evidence="10">
    <location>
        <begin position="524"/>
        <end position="542"/>
    </location>
</feature>
<feature type="transmembrane region" description="Helical" evidence="10">
    <location>
        <begin position="428"/>
        <end position="445"/>
    </location>
</feature>
<dbReference type="GO" id="GO:0016114">
    <property type="term" value="P:terpenoid biosynthetic process"/>
    <property type="evidence" value="ECO:0007669"/>
    <property type="project" value="UniProtKB-UniRule"/>
</dbReference>
<keyword evidence="7 9" id="KW-0411">Iron-sulfur</keyword>
<keyword evidence="5 10" id="KW-1133">Transmembrane helix</keyword>
<dbReference type="Gene3D" id="3.40.1010.20">
    <property type="entry name" value="4-hydroxy-3-methylbut-2-enyl diphosphate reductase, catalytic domain"/>
    <property type="match status" value="2"/>
</dbReference>
<comment type="catalytic activity">
    <reaction evidence="9">
        <text>isopentenyl diphosphate + 2 oxidized [2Fe-2S]-[ferredoxin] + H2O = (2E)-4-hydroxy-3-methylbut-2-enyl diphosphate + 2 reduced [2Fe-2S]-[ferredoxin] + 2 H(+)</text>
        <dbReference type="Rhea" id="RHEA:24488"/>
        <dbReference type="Rhea" id="RHEA-COMP:10000"/>
        <dbReference type="Rhea" id="RHEA-COMP:10001"/>
        <dbReference type="ChEBI" id="CHEBI:15377"/>
        <dbReference type="ChEBI" id="CHEBI:15378"/>
        <dbReference type="ChEBI" id="CHEBI:33737"/>
        <dbReference type="ChEBI" id="CHEBI:33738"/>
        <dbReference type="ChEBI" id="CHEBI:128753"/>
        <dbReference type="ChEBI" id="CHEBI:128769"/>
        <dbReference type="EC" id="1.17.7.4"/>
    </reaction>
</comment>
<keyword evidence="9" id="KW-0414">Isoprene biosynthesis</keyword>
<evidence type="ECO:0000313" key="11">
    <source>
        <dbReference type="EMBL" id="MBG0778389.1"/>
    </source>
</evidence>
<evidence type="ECO:0000256" key="6">
    <source>
        <dbReference type="ARBA" id="ARBA00023004"/>
    </source>
</evidence>
<feature type="binding site" evidence="9">
    <location>
        <position position="217"/>
    </location>
    <ligand>
        <name>dimethylallyl diphosphate</name>
        <dbReference type="ChEBI" id="CHEBI:57623"/>
    </ligand>
</feature>
<feature type="active site" description="Proton donor" evidence="9">
    <location>
        <position position="125"/>
    </location>
</feature>
<feature type="binding site" evidence="9">
    <location>
        <position position="73"/>
    </location>
    <ligand>
        <name>dimethylallyl diphosphate</name>
        <dbReference type="ChEBI" id="CHEBI:57623"/>
    </ligand>
</feature>
<dbReference type="AlphaFoldDB" id="A0A931CV51"/>
<dbReference type="CDD" id="cd13967">
    <property type="entry name" value="PT_UbiA_5"/>
    <property type="match status" value="1"/>
</dbReference>
<dbReference type="InterPro" id="IPR003451">
    <property type="entry name" value="LytB/IspH"/>
</dbReference>
<feature type="binding site" evidence="9">
    <location>
        <position position="189"/>
    </location>
    <ligand>
        <name>[4Fe-4S] cluster</name>
        <dbReference type="ChEBI" id="CHEBI:49883"/>
    </ligand>
</feature>
<dbReference type="Gene3D" id="3.40.50.11270">
    <property type="match status" value="1"/>
</dbReference>
<dbReference type="HAMAP" id="MF_00191">
    <property type="entry name" value="IspH"/>
    <property type="match status" value="1"/>
</dbReference>
<dbReference type="GO" id="GO:0019288">
    <property type="term" value="P:isopentenyl diphosphate biosynthetic process, methylerythritol 4-phosphate pathway"/>
    <property type="evidence" value="ECO:0007669"/>
    <property type="project" value="UniProtKB-UniRule"/>
</dbReference>
<comment type="similarity">
    <text evidence="9">Belongs to the IspH family.</text>
</comment>
<dbReference type="Proteomes" id="UP000706172">
    <property type="component" value="Unassembled WGS sequence"/>
</dbReference>
<dbReference type="GO" id="GO:0016020">
    <property type="term" value="C:membrane"/>
    <property type="evidence" value="ECO:0007669"/>
    <property type="project" value="UniProtKB-SubCell"/>
</dbReference>
<evidence type="ECO:0000256" key="3">
    <source>
        <dbReference type="ARBA" id="ARBA00022692"/>
    </source>
</evidence>
<feature type="transmembrane region" description="Helical" evidence="10">
    <location>
        <begin position="323"/>
        <end position="344"/>
    </location>
</feature>
<dbReference type="NCBIfam" id="TIGR00216">
    <property type="entry name" value="ispH_lytB"/>
    <property type="match status" value="1"/>
</dbReference>
<feature type="binding site" evidence="9">
    <location>
        <position position="219"/>
    </location>
    <ligand>
        <name>(2E)-4-hydroxy-3-methylbut-2-enyl diphosphate</name>
        <dbReference type="ChEBI" id="CHEBI:128753"/>
    </ligand>
</feature>
<gene>
    <name evidence="9 11" type="primary">ispH</name>
    <name evidence="11" type="ORF">H0S81_00450</name>
</gene>
<feature type="binding site" evidence="9">
    <location>
        <position position="219"/>
    </location>
    <ligand>
        <name>isopentenyl diphosphate</name>
        <dbReference type="ChEBI" id="CHEBI:128769"/>
    </ligand>
</feature>
<evidence type="ECO:0000256" key="1">
    <source>
        <dbReference type="ARBA" id="ARBA00004141"/>
    </source>
</evidence>
<dbReference type="EC" id="1.17.7.4" evidence="9"/>
<feature type="binding site" evidence="9">
    <location>
        <position position="73"/>
    </location>
    <ligand>
        <name>(2E)-4-hydroxy-3-methylbut-2-enyl diphosphate</name>
        <dbReference type="ChEBI" id="CHEBI:128753"/>
    </ligand>
</feature>
<comment type="caution">
    <text evidence="11">The sequence shown here is derived from an EMBL/GenBank/DDBJ whole genome shotgun (WGS) entry which is preliminary data.</text>
</comment>
<dbReference type="GO" id="GO:0051745">
    <property type="term" value="F:4-hydroxy-3-methylbut-2-enyl diphosphate reductase activity"/>
    <property type="evidence" value="ECO:0007669"/>
    <property type="project" value="UniProtKB-UniRule"/>
</dbReference>
<name>A0A931CV51_9BACT</name>
<keyword evidence="6 9" id="KW-0408">Iron</keyword>
<feature type="transmembrane region" description="Helical" evidence="10">
    <location>
        <begin position="451"/>
        <end position="471"/>
    </location>
</feature>
<dbReference type="InterPro" id="IPR000537">
    <property type="entry name" value="UbiA_prenyltransferase"/>
</dbReference>
<feature type="binding site" evidence="9">
    <location>
        <position position="261"/>
    </location>
    <ligand>
        <name>isopentenyl diphosphate</name>
        <dbReference type="ChEBI" id="CHEBI:128769"/>
    </ligand>
</feature>
<feature type="binding site" evidence="9">
    <location>
        <position position="217"/>
    </location>
    <ligand>
        <name>isopentenyl diphosphate</name>
        <dbReference type="ChEBI" id="CHEBI:128769"/>
    </ligand>
</feature>
<feature type="binding site" evidence="9">
    <location>
        <position position="217"/>
    </location>
    <ligand>
        <name>(2E)-4-hydroxy-3-methylbut-2-enyl diphosphate</name>
        <dbReference type="ChEBI" id="CHEBI:128753"/>
    </ligand>
</feature>
<feature type="binding site" evidence="9">
    <location>
        <position position="219"/>
    </location>
    <ligand>
        <name>dimethylallyl diphosphate</name>
        <dbReference type="ChEBI" id="CHEBI:57623"/>
    </ligand>
</feature>
<feature type="transmembrane region" description="Helical" evidence="10">
    <location>
        <begin position="500"/>
        <end position="518"/>
    </location>
</feature>
<dbReference type="PANTHER" id="PTHR30426:SF0">
    <property type="entry name" value="4-HYDROXY-3-METHYLBUT-2-ENYL DIPHOSPHATE REDUCTASE"/>
    <property type="match status" value="1"/>
</dbReference>
<comment type="subcellular location">
    <subcellularLocation>
        <location evidence="1">Membrane</location>
        <topology evidence="1">Multi-pass membrane protein</topology>
    </subcellularLocation>
</comment>
<keyword evidence="8 10" id="KW-0472">Membrane</keyword>
<keyword evidence="9 11" id="KW-0560">Oxidoreductase</keyword>
<dbReference type="GO" id="GO:0050992">
    <property type="term" value="P:dimethylallyl diphosphate biosynthetic process"/>
    <property type="evidence" value="ECO:0007669"/>
    <property type="project" value="UniProtKB-UniRule"/>
</dbReference>
<feature type="binding site" evidence="9">
    <location>
        <position position="95"/>
    </location>
    <ligand>
        <name>[4Fe-4S] cluster</name>
        <dbReference type="ChEBI" id="CHEBI:49883"/>
    </ligand>
</feature>
<feature type="binding site" evidence="9">
    <location>
        <position position="123"/>
    </location>
    <ligand>
        <name>isopentenyl diphosphate</name>
        <dbReference type="ChEBI" id="CHEBI:128769"/>
    </ligand>
</feature>
<feature type="binding site" evidence="9">
    <location>
        <position position="41"/>
    </location>
    <ligand>
        <name>isopentenyl diphosphate</name>
        <dbReference type="ChEBI" id="CHEBI:128769"/>
    </ligand>
</feature>
<feature type="binding site" evidence="9">
    <location>
        <position position="41"/>
    </location>
    <ligand>
        <name>dimethylallyl diphosphate</name>
        <dbReference type="ChEBI" id="CHEBI:57623"/>
    </ligand>
</feature>
<feature type="binding site" evidence="9">
    <location>
        <position position="261"/>
    </location>
    <ligand>
        <name>dimethylallyl diphosphate</name>
        <dbReference type="ChEBI" id="CHEBI:57623"/>
    </ligand>
</feature>
<feature type="binding site" evidence="9">
    <location>
        <position position="41"/>
    </location>
    <ligand>
        <name>(2E)-4-hydroxy-3-methylbut-2-enyl diphosphate</name>
        <dbReference type="ChEBI" id="CHEBI:128753"/>
    </ligand>
</feature>
<feature type="binding site" evidence="9">
    <location>
        <position position="73"/>
    </location>
    <ligand>
        <name>isopentenyl diphosphate</name>
        <dbReference type="ChEBI" id="CHEBI:128769"/>
    </ligand>
</feature>
<reference evidence="11" key="1">
    <citation type="submission" date="2020-07" db="EMBL/GenBank/DDBJ databases">
        <title>Severe corrosion of carbon steel in oil field produced water can be linked to methanogenic archaea containing a special type of NiFe hydrogenase.</title>
        <authorList>
            <person name="Lahme S."/>
            <person name="Mand J."/>
            <person name="Longwell J."/>
            <person name="Smith R."/>
            <person name="Enning D."/>
        </authorList>
    </citation>
    <scope>NUCLEOTIDE SEQUENCE</scope>
    <source>
        <strain evidence="11">MIC098Bin6</strain>
    </source>
</reference>
<evidence type="ECO:0000256" key="10">
    <source>
        <dbReference type="SAM" id="Phobius"/>
    </source>
</evidence>
<evidence type="ECO:0000256" key="5">
    <source>
        <dbReference type="ARBA" id="ARBA00022989"/>
    </source>
</evidence>
<sequence>MKITIAKTAGFCMGVRRAVDMVLDAANTSDMPIYTYGPLIHNPQVLEMLETKGISRLDTIPEKGTGLVLIRAHGVPPEDETALKKAGFTVINATCPRVVRVQVIIRKFAQKGYATIIIGEENHPEVKGLLGYARGNGHTVTAMDQFTALPVFENAVVVAQTTQNTALYDEIKAFCAEHRPHYQVFDTICGSTERRQQEVRHLAATHDAVIVVGGKQSGNTRRLAQVAAETRAFTTHIETVSEIDFTTLAGFRSIAITAGASTPNWIITDTCSRVARHLEHQRPVAGAISRIQGLLLKTTRLRALGAGSLTYACSVVQQLPRTWIHAAIAMLYVFSMQVLNNMFAVKSDTYNHPDRAVFYRRYRPVLALLAVSSGGAGLYLAYTTGVISFFILLVMSLLGLSYNLKILPGGLTGKQQIRRIKDIPGSKTILITMAWGIVTSILPAVDARIAPIWVAVAFLYAAGLVFSRTAFFDIKAIQGDRIAGRETLPILLGEKKSFILIRYVLIATLVLLAGAWPAGLPLSLAFLLALVPGLMLVLIHSFEKDMQMSGIQIEFLIESSFLMTGVTAAIL</sequence>
<dbReference type="Pfam" id="PF02401">
    <property type="entry name" value="LYTB"/>
    <property type="match status" value="1"/>
</dbReference>
<dbReference type="CDD" id="cd13944">
    <property type="entry name" value="lytB_ispH"/>
    <property type="match status" value="1"/>
</dbReference>
<evidence type="ECO:0000256" key="9">
    <source>
        <dbReference type="HAMAP-Rule" id="MF_00191"/>
    </source>
</evidence>
<dbReference type="GO" id="GO:0051539">
    <property type="term" value="F:4 iron, 4 sulfur cluster binding"/>
    <property type="evidence" value="ECO:0007669"/>
    <property type="project" value="UniProtKB-UniRule"/>
</dbReference>
<evidence type="ECO:0000256" key="7">
    <source>
        <dbReference type="ARBA" id="ARBA00023014"/>
    </source>
</evidence>
<evidence type="ECO:0000256" key="4">
    <source>
        <dbReference type="ARBA" id="ARBA00022723"/>
    </source>
</evidence>
<accession>A0A931CV51</accession>
<dbReference type="PANTHER" id="PTHR30426">
    <property type="entry name" value="4-HYDROXY-3-METHYLBUT-2-ENYL DIPHOSPHATE REDUCTASE"/>
    <property type="match status" value="1"/>
</dbReference>
<comment type="catalytic activity">
    <reaction evidence="9">
        <text>dimethylallyl diphosphate + 2 oxidized [2Fe-2S]-[ferredoxin] + H2O = (2E)-4-hydroxy-3-methylbut-2-enyl diphosphate + 2 reduced [2Fe-2S]-[ferredoxin] + 2 H(+)</text>
        <dbReference type="Rhea" id="RHEA:24825"/>
        <dbReference type="Rhea" id="RHEA-COMP:10000"/>
        <dbReference type="Rhea" id="RHEA-COMP:10001"/>
        <dbReference type="ChEBI" id="CHEBI:15377"/>
        <dbReference type="ChEBI" id="CHEBI:15378"/>
        <dbReference type="ChEBI" id="CHEBI:33737"/>
        <dbReference type="ChEBI" id="CHEBI:33738"/>
        <dbReference type="ChEBI" id="CHEBI:57623"/>
        <dbReference type="ChEBI" id="CHEBI:128753"/>
        <dbReference type="EC" id="1.17.7.4"/>
    </reaction>
</comment>
<keyword evidence="3 10" id="KW-0812">Transmembrane</keyword>
<protein>
    <recommendedName>
        <fullName evidence="9">4-hydroxy-3-methylbut-2-enyl diphosphate reductase</fullName>
        <shortName evidence="9">HMBPP reductase</shortName>
        <ecNumber evidence="9">1.17.7.4</ecNumber>
    </recommendedName>
</protein>
<keyword evidence="2 9" id="KW-0004">4Fe-4S</keyword>
<feature type="transmembrane region" description="Helical" evidence="10">
    <location>
        <begin position="365"/>
        <end position="382"/>
    </location>
</feature>
<feature type="binding site" evidence="9">
    <location>
        <position position="261"/>
    </location>
    <ligand>
        <name>(2E)-4-hydroxy-3-methylbut-2-enyl diphosphate</name>
        <dbReference type="ChEBI" id="CHEBI:128753"/>
    </ligand>
</feature>
<feature type="binding site" evidence="9">
    <location>
        <position position="123"/>
    </location>
    <ligand>
        <name>(2E)-4-hydroxy-3-methylbut-2-enyl diphosphate</name>
        <dbReference type="ChEBI" id="CHEBI:128753"/>
    </ligand>
</feature>
<dbReference type="EMBL" id="JACCQK010000015">
    <property type="protein sequence ID" value="MBG0778389.1"/>
    <property type="molecule type" value="Genomic_DNA"/>
</dbReference>
<comment type="cofactor">
    <cofactor evidence="9">
        <name>[4Fe-4S] cluster</name>
        <dbReference type="ChEBI" id="CHEBI:49883"/>
    </cofactor>
    <text evidence="9">Binds 1 [4Fe-4S] cluster per subunit.</text>
</comment>
<dbReference type="GO" id="GO:0046872">
    <property type="term" value="F:metal ion binding"/>
    <property type="evidence" value="ECO:0007669"/>
    <property type="project" value="UniProtKB-KW"/>
</dbReference>
<evidence type="ECO:0000313" key="12">
    <source>
        <dbReference type="Proteomes" id="UP000706172"/>
    </source>
</evidence>
<dbReference type="GO" id="GO:0016765">
    <property type="term" value="F:transferase activity, transferring alkyl or aryl (other than methyl) groups"/>
    <property type="evidence" value="ECO:0007669"/>
    <property type="project" value="InterPro"/>
</dbReference>
<comment type="function">
    <text evidence="9">Catalyzes the conversion of 1-hydroxy-2-methyl-2-(E)-butenyl 4-diphosphate (HMBPP) into a mixture of isopentenyl diphosphate (IPP) and dimethylallyl diphosphate (DMAPP). Acts in the terminal step of the DOXP/MEP pathway for isoprenoid precursor biosynthesis.</text>
</comment>
<feature type="binding site" evidence="9">
    <location>
        <position position="161"/>
    </location>
    <ligand>
        <name>(2E)-4-hydroxy-3-methylbut-2-enyl diphosphate</name>
        <dbReference type="ChEBI" id="CHEBI:128753"/>
    </ligand>
</feature>